<dbReference type="InterPro" id="IPR007021">
    <property type="entry name" value="DUF659"/>
</dbReference>
<dbReference type="PANTHER" id="PTHR46481">
    <property type="entry name" value="ZINC FINGER BED DOMAIN-CONTAINING PROTEIN 4"/>
    <property type="match status" value="1"/>
</dbReference>
<evidence type="ECO:0000256" key="3">
    <source>
        <dbReference type="ARBA" id="ARBA00022771"/>
    </source>
</evidence>
<proteinExistence type="predicted"/>
<evidence type="ECO:0000256" key="1">
    <source>
        <dbReference type="ARBA" id="ARBA00004123"/>
    </source>
</evidence>
<evidence type="ECO:0000256" key="5">
    <source>
        <dbReference type="ARBA" id="ARBA00023242"/>
    </source>
</evidence>
<feature type="domain" description="DUF659" evidence="7">
    <location>
        <begin position="188"/>
        <end position="325"/>
    </location>
</feature>
<dbReference type="Pfam" id="PF05699">
    <property type="entry name" value="Dimer_Tnp_hAT"/>
    <property type="match status" value="1"/>
</dbReference>
<keyword evidence="5" id="KW-0539">Nucleus</keyword>
<dbReference type="InterPro" id="IPR012337">
    <property type="entry name" value="RNaseH-like_sf"/>
</dbReference>
<sequence>MDSNCTPFSVDDLSDDHELDLIQLQHGEVQEAVIQTTKRGKPISSIWNLFTDAIDAHQVSSGNNCICKHCKQSVRHHNKTMSVQTHLKKCKPFMLLMKDTAVADRPEWWSNKKLTSALNSISHKVPARDSTQTSITNYAAPKLTKGQLATLHETIAMHYFCTGTSFQRIEEQHLLKAFQVVNPSVTLPSRQKLAGSLLESCYKKVKIEVDKILSCKTQNLCITSDGWSNISNEAVVNYMAVSPNRTIFVESVNTAEQSHNADWIASDLQRVIDSVDCNVVGAVTDNTSTNKKAWRYLKEQNPTRFFHGCVSHGLHLMVKDIFAATKKKSVGSAEPVYPDSGYPFEHLLHFAPSCKEIVIYFYNHHAMKAMLKAALKAANLPRLVAPAPTRWGTLIGCFRSILAADSVLNAIVSQRDFEGNGTTKQKQQKRFIKEIITSVDFLDYLKISIKILEPIDMFITMFQSDSVPISEVYQAFIKLPNIFSEIVGISLEQKDLPIKLTAERLNFIYGDAHGFGNILDPRYLGDGMDRELRSQVEDLLFAFGPDESTERKEKIYNKYTKFRVSALQERTADSFRFKMLKKGTKTVMQYWVSDGNDWPVLQQVALRVFSMACSTVASERNFSTFGFIHTKLRNSLTEDNVRKLVYIKTNALQLSDQPPQIDDDNSGQEEEDDIVI</sequence>
<keyword evidence="3" id="KW-0863">Zinc-finger</keyword>
<evidence type="ECO:0000313" key="10">
    <source>
        <dbReference type="EMBL" id="KAH6592914.1"/>
    </source>
</evidence>
<dbReference type="PANTHER" id="PTHR46481:SF10">
    <property type="entry name" value="ZINC FINGER BED DOMAIN-CONTAINING PROTEIN 39"/>
    <property type="match status" value="1"/>
</dbReference>
<evidence type="ECO:0008006" key="12">
    <source>
        <dbReference type="Google" id="ProtNLM"/>
    </source>
</evidence>
<feature type="region of interest" description="Disordered" evidence="6">
    <location>
        <begin position="655"/>
        <end position="676"/>
    </location>
</feature>
<reference evidence="9 11" key="1">
    <citation type="submission" date="2021-02" db="EMBL/GenBank/DDBJ databases">
        <title>Variation within the Batrachochytrium salamandrivorans European outbreak.</title>
        <authorList>
            <person name="Kelly M."/>
            <person name="Pasmans F."/>
            <person name="Shea T.P."/>
            <person name="Munoz J.F."/>
            <person name="Carranza S."/>
            <person name="Cuomo C.A."/>
            <person name="Martel A."/>
        </authorList>
    </citation>
    <scope>NUCLEOTIDE SEQUENCE [LARGE SCALE GENOMIC DNA]</scope>
    <source>
        <strain evidence="9 11">AMFP18/2</strain>
    </source>
</reference>
<comment type="caution">
    <text evidence="9">The sequence shown here is derived from an EMBL/GenBank/DDBJ whole genome shotgun (WGS) entry which is preliminary data.</text>
</comment>
<keyword evidence="2" id="KW-0479">Metal-binding</keyword>
<comment type="subcellular location">
    <subcellularLocation>
        <location evidence="1">Nucleus</location>
    </subcellularLocation>
</comment>
<feature type="compositionally biased region" description="Acidic residues" evidence="6">
    <location>
        <begin position="661"/>
        <end position="676"/>
    </location>
</feature>
<protein>
    <recommendedName>
        <fullName evidence="12">BED-type domain-containing protein</fullName>
    </recommendedName>
</protein>
<feature type="domain" description="HAT C-terminal dimerisation" evidence="8">
    <location>
        <begin position="586"/>
        <end position="650"/>
    </location>
</feature>
<organism evidence="9 11">
    <name type="scientific">Batrachochytrium salamandrivorans</name>
    <dbReference type="NCBI Taxonomy" id="1357716"/>
    <lineage>
        <taxon>Eukaryota</taxon>
        <taxon>Fungi</taxon>
        <taxon>Fungi incertae sedis</taxon>
        <taxon>Chytridiomycota</taxon>
        <taxon>Chytridiomycota incertae sedis</taxon>
        <taxon>Chytridiomycetes</taxon>
        <taxon>Rhizophydiales</taxon>
        <taxon>Rhizophydiales incertae sedis</taxon>
        <taxon>Batrachochytrium</taxon>
    </lineage>
</organism>
<evidence type="ECO:0000259" key="7">
    <source>
        <dbReference type="Pfam" id="PF04937"/>
    </source>
</evidence>
<dbReference type="SUPFAM" id="SSF53098">
    <property type="entry name" value="Ribonuclease H-like"/>
    <property type="match status" value="1"/>
</dbReference>
<evidence type="ECO:0000256" key="4">
    <source>
        <dbReference type="ARBA" id="ARBA00022833"/>
    </source>
</evidence>
<evidence type="ECO:0000256" key="6">
    <source>
        <dbReference type="SAM" id="MobiDB-lite"/>
    </source>
</evidence>
<evidence type="ECO:0000259" key="8">
    <source>
        <dbReference type="Pfam" id="PF05699"/>
    </source>
</evidence>
<dbReference type="InterPro" id="IPR052035">
    <property type="entry name" value="ZnF_BED_domain_contain"/>
</dbReference>
<dbReference type="InterPro" id="IPR008906">
    <property type="entry name" value="HATC_C_dom"/>
</dbReference>
<gene>
    <name evidence="10" type="ORF">BASA50_007752</name>
    <name evidence="9" type="ORF">BASA50_011340</name>
</gene>
<accession>A0ABQ8EVU6</accession>
<evidence type="ECO:0000256" key="2">
    <source>
        <dbReference type="ARBA" id="ARBA00022723"/>
    </source>
</evidence>
<keyword evidence="11" id="KW-1185">Reference proteome</keyword>
<dbReference type="EMBL" id="JAFCIX010000557">
    <property type="protein sequence ID" value="KAH6587473.1"/>
    <property type="molecule type" value="Genomic_DNA"/>
</dbReference>
<dbReference type="Pfam" id="PF04937">
    <property type="entry name" value="DUF659"/>
    <property type="match status" value="1"/>
</dbReference>
<evidence type="ECO:0000313" key="11">
    <source>
        <dbReference type="Proteomes" id="UP001648503"/>
    </source>
</evidence>
<keyword evidence="4" id="KW-0862">Zinc</keyword>
<evidence type="ECO:0000313" key="9">
    <source>
        <dbReference type="EMBL" id="KAH6587473.1"/>
    </source>
</evidence>
<dbReference type="Proteomes" id="UP001648503">
    <property type="component" value="Unassembled WGS sequence"/>
</dbReference>
<name>A0ABQ8EVU6_9FUNG</name>
<dbReference type="EMBL" id="JAFCIX010000365">
    <property type="protein sequence ID" value="KAH6592914.1"/>
    <property type="molecule type" value="Genomic_DNA"/>
</dbReference>